<keyword evidence="12" id="KW-0325">Glycoprotein</keyword>
<evidence type="ECO:0000256" key="13">
    <source>
        <dbReference type="ARBA" id="ARBA00023303"/>
    </source>
</evidence>
<accession>A0A7R9GX37</accession>
<dbReference type="EMBL" id="OD001142">
    <property type="protein sequence ID" value="CAD7400769.1"/>
    <property type="molecule type" value="Genomic_DNA"/>
</dbReference>
<proteinExistence type="predicted"/>
<keyword evidence="5" id="KW-0812">Transmembrane</keyword>
<feature type="chain" id="PRO_5030817103" description="VWFA domain-containing protein" evidence="14">
    <location>
        <begin position="27"/>
        <end position="627"/>
    </location>
</feature>
<dbReference type="AlphaFoldDB" id="A0A7R9GX37"/>
<evidence type="ECO:0000256" key="9">
    <source>
        <dbReference type="ARBA" id="ARBA00022989"/>
    </source>
</evidence>
<dbReference type="GO" id="GO:0005245">
    <property type="term" value="F:voltage-gated calcium channel activity"/>
    <property type="evidence" value="ECO:0007669"/>
    <property type="project" value="TreeGrafter"/>
</dbReference>
<dbReference type="InterPro" id="IPR013608">
    <property type="entry name" value="VWA_N"/>
</dbReference>
<keyword evidence="10" id="KW-0406">Ion transport</keyword>
<sequence>MKEHPVVVWLCVCFVIFTCNNVPSAALDEDTVLLDAIVKNVATMLNHKMDAVKCIMAAAEDAAEEFEVPPGKPKDVNFTYYSAKSSATFIDGEFWNHTKDEPNTKWYHSLYLSPDPHFYGIPVNTSHSVIHVPTNVYDHSVEALPSIMWSEALDEVFVQNYNSDPALSWQYFGTHSGVMRGFPAISWRQDPDLFDCRSRNWYIEATTCSKDMIILMDISGSMKGLRHTIAKLTVSTLLSTLSNNDFFNVFFFNNETHEVVPCFKDMLVQATLENVNLFKEGITKQLPLSTTNFTTVMVTAFELLERYRVMRGCNDSEGVQCNQAIMLVTDGLPGNLTELFERYNWKNNNTVIPVRVFTFLVGREVTKVREIQWTACLNRGYYVHIHYMYEAKEQTLKYIDVIARPLVLQGTVHPISWTHAYADTTVSRPDKGFHTLTCPSLITSYFDRQVTYLTQTDKVPPSQLKTKLDPKWCLNVKAAVNKLLLFQDPKVTDWLAEVMDSPDKMEQLLLHERNKGLYFSQRKEDHLYIKEFDVEEEEEGKFQAYRLMTSVSIPAFDRKTNRNNQTQLLDGSYLPTRIASLLGVAGTDVALDDIEKRAWPYKVNFKSGAELLLVSYLAYIRHDGNVE</sequence>
<dbReference type="Gene3D" id="3.40.50.410">
    <property type="entry name" value="von Willebrand factor, type A domain"/>
    <property type="match status" value="1"/>
</dbReference>
<evidence type="ECO:0000256" key="11">
    <source>
        <dbReference type="ARBA" id="ARBA00023136"/>
    </source>
</evidence>
<keyword evidence="2" id="KW-0813">Transport</keyword>
<dbReference type="PANTHER" id="PTHR10166:SF31">
    <property type="entry name" value="CA[2+] CHANNEL MUSCLE-SPECIFIC ALPHA2_DELTA SUBUNIT, ISOFORM A"/>
    <property type="match status" value="1"/>
</dbReference>
<evidence type="ECO:0000259" key="15">
    <source>
        <dbReference type="PROSITE" id="PS50234"/>
    </source>
</evidence>
<keyword evidence="6 14" id="KW-0732">Signal</keyword>
<evidence type="ECO:0000313" key="16">
    <source>
        <dbReference type="EMBL" id="CAD7400769.1"/>
    </source>
</evidence>
<keyword evidence="8" id="KW-0851">Voltage-gated channel</keyword>
<evidence type="ECO:0000256" key="5">
    <source>
        <dbReference type="ARBA" id="ARBA00022692"/>
    </source>
</evidence>
<name>A0A7R9GX37_TIMPO</name>
<keyword evidence="11" id="KW-0472">Membrane</keyword>
<evidence type="ECO:0000256" key="14">
    <source>
        <dbReference type="SAM" id="SignalP"/>
    </source>
</evidence>
<dbReference type="InterPro" id="IPR051173">
    <property type="entry name" value="Ca_channel_alpha-2/delta"/>
</dbReference>
<dbReference type="FunFam" id="3.40.50.410:FF:000095">
    <property type="entry name" value="Dihydropyridine-sensitive l-type calcium channel"/>
    <property type="match status" value="1"/>
</dbReference>
<dbReference type="SMART" id="SM00327">
    <property type="entry name" value="VWA"/>
    <property type="match status" value="1"/>
</dbReference>
<evidence type="ECO:0000256" key="8">
    <source>
        <dbReference type="ARBA" id="ARBA00022882"/>
    </source>
</evidence>
<reference evidence="16" key="1">
    <citation type="submission" date="2020-11" db="EMBL/GenBank/DDBJ databases">
        <authorList>
            <person name="Tran Van P."/>
        </authorList>
    </citation>
    <scope>NUCLEOTIDE SEQUENCE</scope>
</reference>
<protein>
    <recommendedName>
        <fullName evidence="15">VWFA domain-containing protein</fullName>
    </recommendedName>
</protein>
<organism evidence="16">
    <name type="scientific">Timema poppense</name>
    <name type="common">Walking stick</name>
    <dbReference type="NCBI Taxonomy" id="170557"/>
    <lineage>
        <taxon>Eukaryota</taxon>
        <taxon>Metazoa</taxon>
        <taxon>Ecdysozoa</taxon>
        <taxon>Arthropoda</taxon>
        <taxon>Hexapoda</taxon>
        <taxon>Insecta</taxon>
        <taxon>Pterygota</taxon>
        <taxon>Neoptera</taxon>
        <taxon>Polyneoptera</taxon>
        <taxon>Phasmatodea</taxon>
        <taxon>Timematodea</taxon>
        <taxon>Timematoidea</taxon>
        <taxon>Timematidae</taxon>
        <taxon>Timema</taxon>
    </lineage>
</organism>
<keyword evidence="3" id="KW-0109">Calcium transport</keyword>
<dbReference type="GO" id="GO:0005891">
    <property type="term" value="C:voltage-gated calcium channel complex"/>
    <property type="evidence" value="ECO:0007669"/>
    <property type="project" value="TreeGrafter"/>
</dbReference>
<keyword evidence="4" id="KW-0107">Calcium channel</keyword>
<evidence type="ECO:0000256" key="4">
    <source>
        <dbReference type="ARBA" id="ARBA00022673"/>
    </source>
</evidence>
<keyword evidence="7" id="KW-0106">Calcium</keyword>
<feature type="domain" description="VWFA" evidence="15">
    <location>
        <begin position="211"/>
        <end position="406"/>
    </location>
</feature>
<dbReference type="SUPFAM" id="SSF53300">
    <property type="entry name" value="vWA-like"/>
    <property type="match status" value="1"/>
</dbReference>
<dbReference type="PROSITE" id="PS50234">
    <property type="entry name" value="VWFA"/>
    <property type="match status" value="1"/>
</dbReference>
<dbReference type="InterPro" id="IPR036465">
    <property type="entry name" value="vWFA_dom_sf"/>
</dbReference>
<evidence type="ECO:0000256" key="2">
    <source>
        <dbReference type="ARBA" id="ARBA00022448"/>
    </source>
</evidence>
<dbReference type="Pfam" id="PF08399">
    <property type="entry name" value="VWA_N"/>
    <property type="match status" value="1"/>
</dbReference>
<evidence type="ECO:0000256" key="1">
    <source>
        <dbReference type="ARBA" id="ARBA00004479"/>
    </source>
</evidence>
<comment type="subcellular location">
    <subcellularLocation>
        <location evidence="1">Membrane</location>
        <topology evidence="1">Single-pass type I membrane protein</topology>
    </subcellularLocation>
</comment>
<dbReference type="PANTHER" id="PTHR10166">
    <property type="entry name" value="VOLTAGE-DEPENDENT CALCIUM CHANNEL SUBUNIT ALPHA-2/DELTA-RELATED"/>
    <property type="match status" value="1"/>
</dbReference>
<keyword evidence="13" id="KW-0407">Ion channel</keyword>
<feature type="signal peptide" evidence="14">
    <location>
        <begin position="1"/>
        <end position="26"/>
    </location>
</feature>
<keyword evidence="9" id="KW-1133">Transmembrane helix</keyword>
<evidence type="ECO:0000256" key="6">
    <source>
        <dbReference type="ARBA" id="ARBA00022729"/>
    </source>
</evidence>
<gene>
    <name evidence="16" type="ORF">TPSB3V08_LOCUS2766</name>
</gene>
<evidence type="ECO:0000256" key="7">
    <source>
        <dbReference type="ARBA" id="ARBA00022837"/>
    </source>
</evidence>
<evidence type="ECO:0000256" key="3">
    <source>
        <dbReference type="ARBA" id="ARBA00022568"/>
    </source>
</evidence>
<dbReference type="InterPro" id="IPR002035">
    <property type="entry name" value="VWF_A"/>
</dbReference>
<evidence type="ECO:0000256" key="10">
    <source>
        <dbReference type="ARBA" id="ARBA00023065"/>
    </source>
</evidence>
<evidence type="ECO:0000256" key="12">
    <source>
        <dbReference type="ARBA" id="ARBA00023180"/>
    </source>
</evidence>